<protein>
    <submittedName>
        <fullName evidence="2">Uncharacterized protein</fullName>
    </submittedName>
</protein>
<keyword evidence="3" id="KW-1185">Reference proteome</keyword>
<dbReference type="EMBL" id="BNBD01000001">
    <property type="protein sequence ID" value="GHF27419.1"/>
    <property type="molecule type" value="Genomic_DNA"/>
</dbReference>
<evidence type="ECO:0000313" key="2">
    <source>
        <dbReference type="EMBL" id="GHF27419.1"/>
    </source>
</evidence>
<evidence type="ECO:0000313" key="3">
    <source>
        <dbReference type="Proteomes" id="UP000638313"/>
    </source>
</evidence>
<organism evidence="2 3">
    <name type="scientific">Streptomyces mashuensis</name>
    <dbReference type="NCBI Taxonomy" id="33904"/>
    <lineage>
        <taxon>Bacteria</taxon>
        <taxon>Bacillati</taxon>
        <taxon>Actinomycetota</taxon>
        <taxon>Actinomycetes</taxon>
        <taxon>Kitasatosporales</taxon>
        <taxon>Streptomycetaceae</taxon>
        <taxon>Streptomyces</taxon>
    </lineage>
</organism>
<accession>A0A919AV04</accession>
<reference evidence="2" key="2">
    <citation type="submission" date="2020-09" db="EMBL/GenBank/DDBJ databases">
        <authorList>
            <person name="Sun Q."/>
            <person name="Ohkuma M."/>
        </authorList>
    </citation>
    <scope>NUCLEOTIDE SEQUENCE</scope>
    <source>
        <strain evidence="2">JCM 4059</strain>
    </source>
</reference>
<reference evidence="2" key="1">
    <citation type="journal article" date="2014" name="Int. J. Syst. Evol. Microbiol.">
        <title>Complete genome sequence of Corynebacterium casei LMG S-19264T (=DSM 44701T), isolated from a smear-ripened cheese.</title>
        <authorList>
            <consortium name="US DOE Joint Genome Institute (JGI-PGF)"/>
            <person name="Walter F."/>
            <person name="Albersmeier A."/>
            <person name="Kalinowski J."/>
            <person name="Ruckert C."/>
        </authorList>
    </citation>
    <scope>NUCLEOTIDE SEQUENCE</scope>
    <source>
        <strain evidence="2">JCM 4059</strain>
    </source>
</reference>
<dbReference type="Proteomes" id="UP000638313">
    <property type="component" value="Unassembled WGS sequence"/>
</dbReference>
<proteinExistence type="predicted"/>
<name>A0A919AV04_9ACTN</name>
<feature type="region of interest" description="Disordered" evidence="1">
    <location>
        <begin position="108"/>
        <end position="129"/>
    </location>
</feature>
<gene>
    <name evidence="2" type="ORF">GCM10010218_05470</name>
</gene>
<comment type="caution">
    <text evidence="2">The sequence shown here is derived from an EMBL/GenBank/DDBJ whole genome shotgun (WGS) entry which is preliminary data.</text>
</comment>
<sequence length="129" mass="14139">MDHDAAEIQRHIEDAYGYPLPRLREYTRTHPETPPSLTALLTIHGDLELAERAVDFHLDRLRGFVEPGRPLGGFDTSHILDCAQRLAQAHATRKAHVAAATVLLGPRVATATTPGTPHPAPRASSTRTR</sequence>
<evidence type="ECO:0000256" key="1">
    <source>
        <dbReference type="SAM" id="MobiDB-lite"/>
    </source>
</evidence>
<dbReference type="AlphaFoldDB" id="A0A919AV04"/>